<organism evidence="1 2">
    <name type="scientific">Paramuricea clavata</name>
    <name type="common">Red gorgonian</name>
    <name type="synonym">Violescent sea-whip</name>
    <dbReference type="NCBI Taxonomy" id="317549"/>
    <lineage>
        <taxon>Eukaryota</taxon>
        <taxon>Metazoa</taxon>
        <taxon>Cnidaria</taxon>
        <taxon>Anthozoa</taxon>
        <taxon>Octocorallia</taxon>
        <taxon>Malacalcyonacea</taxon>
        <taxon>Plexauridae</taxon>
        <taxon>Paramuricea</taxon>
    </lineage>
</organism>
<accession>A0A7D9E0A8</accession>
<dbReference type="Proteomes" id="UP001152795">
    <property type="component" value="Unassembled WGS sequence"/>
</dbReference>
<keyword evidence="2" id="KW-1185">Reference proteome</keyword>
<comment type="caution">
    <text evidence="1">The sequence shown here is derived from an EMBL/GenBank/DDBJ whole genome shotgun (WGS) entry which is preliminary data.</text>
</comment>
<reference evidence="1" key="1">
    <citation type="submission" date="2020-04" db="EMBL/GenBank/DDBJ databases">
        <authorList>
            <person name="Alioto T."/>
            <person name="Alioto T."/>
            <person name="Gomez Garrido J."/>
        </authorList>
    </citation>
    <scope>NUCLEOTIDE SEQUENCE</scope>
    <source>
        <strain evidence="1">A484AB</strain>
    </source>
</reference>
<proteinExistence type="predicted"/>
<dbReference type="AlphaFoldDB" id="A0A7D9E0A8"/>
<sequence>MEAEGHVYETKDDLCLVKWLDNKAVTLLSTYVGPTPTSKVKRYDHSLKKHVDVDCPAVVGAYNANMGGIDLESKSLKNDKPLQMKEFQIRAATSLMCQGKVPRGRPSLQTPPPAKKHRVQPGPQLDIRYDNVGHLPMSQEKKGRCRFCPTGYSFWTYSKCKVYLCLVCGKNQKNCFAAYHMK</sequence>
<evidence type="ECO:0000313" key="1">
    <source>
        <dbReference type="EMBL" id="CAB3995710.1"/>
    </source>
</evidence>
<dbReference type="PANTHER" id="PTHR47272">
    <property type="entry name" value="DDE_TNP_1_7 DOMAIN-CONTAINING PROTEIN"/>
    <property type="match status" value="1"/>
</dbReference>
<dbReference type="InterPro" id="IPR029526">
    <property type="entry name" value="PGBD"/>
</dbReference>
<protein>
    <submittedName>
        <fullName evidence="1">Uncharacterized protein</fullName>
    </submittedName>
</protein>
<name>A0A7D9E0A8_PARCT</name>
<dbReference type="Pfam" id="PF13843">
    <property type="entry name" value="DDE_Tnp_1_7"/>
    <property type="match status" value="1"/>
</dbReference>
<dbReference type="OrthoDB" id="123207at2759"/>
<dbReference type="EMBL" id="CACRXK020002714">
    <property type="protein sequence ID" value="CAB3995710.1"/>
    <property type="molecule type" value="Genomic_DNA"/>
</dbReference>
<gene>
    <name evidence="1" type="ORF">PACLA_8A045963</name>
</gene>
<evidence type="ECO:0000313" key="2">
    <source>
        <dbReference type="Proteomes" id="UP001152795"/>
    </source>
</evidence>